<name>A0A563W0Q3_9CYAN</name>
<accession>A0A563W0Q3</accession>
<dbReference type="RefSeq" id="WP_144866970.1">
    <property type="nucleotide sequence ID" value="NZ_LR213817.1"/>
</dbReference>
<evidence type="ECO:0000313" key="1">
    <source>
        <dbReference type="EMBL" id="VEP17278.1"/>
    </source>
</evidence>
<gene>
    <name evidence="1" type="ORF">H1P_580025</name>
</gene>
<dbReference type="SUPFAM" id="SSF48452">
    <property type="entry name" value="TPR-like"/>
    <property type="match status" value="1"/>
</dbReference>
<reference evidence="1 2" key="1">
    <citation type="submission" date="2019-01" db="EMBL/GenBank/DDBJ databases">
        <authorList>
            <person name="Brito A."/>
        </authorList>
    </citation>
    <scope>NUCLEOTIDE SEQUENCE [LARGE SCALE GENOMIC DNA]</scope>
    <source>
        <strain evidence="1">1</strain>
    </source>
</reference>
<dbReference type="AlphaFoldDB" id="A0A563W0Q3"/>
<dbReference type="InterPro" id="IPR011990">
    <property type="entry name" value="TPR-like_helical_dom_sf"/>
</dbReference>
<dbReference type="OrthoDB" id="580774at2"/>
<evidence type="ECO:0000313" key="2">
    <source>
        <dbReference type="Proteomes" id="UP000320055"/>
    </source>
</evidence>
<proteinExistence type="predicted"/>
<protein>
    <submittedName>
        <fullName evidence="1">Uncharacterized protein</fullName>
    </submittedName>
</protein>
<sequence>MMQITQRLNDTLSALPSISNELVDTLDWAWLVDFGQGNFAHAQAKIEIALLGEWNLSNVLARALVHQLQGEYNQAISLLEKAFLRESEDKNKLIIATIAYLTERKAKENLADGFSLSATKTETDTLWKQRTQVLKQEIQDLEYRLEINLIQQIAAILPCWRTTIAKQTDDSKQEKYQELILEKLTKQLEIYQGQSYYAIAEFLYCCFAELLALSGQFVAGWQLLEQLAPAYLNSEKYLETAWYLMCQGDLIMETAPFGKPIVFGYRLIENNLDCTTIKLLDRSTIDTAFAQQQYLQARQYFSKASAPRGEAMATMRLAYVNAVQEQWYLAACGYEEAHKIFINLGDRLNAIAAEMGYLWSFLQYEALEAELFKNLQHSANWMFDNGTATFAMSWLLVFTAAAQEVLPQENGVVVSKKLIKIAEIIATKAIDIKIVFSSVSCSQFWQHCHAVISDFYRNLALELAQKNDWQQAFIAAEKVKIHGIHSQHRSASQALYLEAQLNSVIPLEKIATFLPLNTVLLSFLTTSTKLLSWAITNKGLVKSNILDKIDGEKFQIKKLEQVINARLNSLVDFNLDSQPTKILEQILLNPFTSEIETNKHLVITTCDRLRGLSFAALKYHYSVNANILKKEASLGEEKSISYLFYASQLADCQLTATATNKVLIFTEDGNLIRHQTNQQLHSNSSCLSLSQGLAIAIAQIYNIHPLNNLNQISAKILKLIDFKPVIHLFLSETNLLLNKLIQQNITSELVILSIRDFKIKQLPSKQLTNLSQSIINTGAKTVVTIFDGEDSLATAILTSFFHQGLYFGQSVAEALRQAQKQLRLVTAQEALDFCHYLQSHIPWQTESDRALRALITKYIGDVMTLGQDYYRATEAYEVAIKILESVGYKTEAKSLQKNYKILKSLQKTSKKFQAEHLIFDSPGYWNNAYIYGDWQLSFVGL</sequence>
<dbReference type="EMBL" id="CAACVJ010000534">
    <property type="protein sequence ID" value="VEP17278.1"/>
    <property type="molecule type" value="Genomic_DNA"/>
</dbReference>
<organism evidence="1 2">
    <name type="scientific">Hyella patelloides LEGE 07179</name>
    <dbReference type="NCBI Taxonomy" id="945734"/>
    <lineage>
        <taxon>Bacteria</taxon>
        <taxon>Bacillati</taxon>
        <taxon>Cyanobacteriota</taxon>
        <taxon>Cyanophyceae</taxon>
        <taxon>Pleurocapsales</taxon>
        <taxon>Hyellaceae</taxon>
        <taxon>Hyella</taxon>
    </lineage>
</organism>
<keyword evidence="2" id="KW-1185">Reference proteome</keyword>
<dbReference type="Proteomes" id="UP000320055">
    <property type="component" value="Unassembled WGS sequence"/>
</dbReference>